<evidence type="ECO:0000313" key="6">
    <source>
        <dbReference type="EMBL" id="MDX5893553.1"/>
    </source>
</evidence>
<proteinExistence type="predicted"/>
<evidence type="ECO:0000256" key="4">
    <source>
        <dbReference type="ARBA" id="ARBA00023163"/>
    </source>
</evidence>
<evidence type="ECO:0000259" key="5">
    <source>
        <dbReference type="PROSITE" id="PS00715"/>
    </source>
</evidence>
<protein>
    <submittedName>
        <fullName evidence="6">Sigma-70 family RNA polymerase sigma factor</fullName>
    </submittedName>
</protein>
<dbReference type="InterPro" id="IPR007624">
    <property type="entry name" value="RNA_pol_sigma70_r3"/>
</dbReference>
<dbReference type="CDD" id="cd06171">
    <property type="entry name" value="Sigma70_r4"/>
    <property type="match status" value="1"/>
</dbReference>
<dbReference type="Pfam" id="PF04539">
    <property type="entry name" value="Sigma70_r3"/>
    <property type="match status" value="1"/>
</dbReference>
<evidence type="ECO:0000256" key="3">
    <source>
        <dbReference type="ARBA" id="ARBA00023125"/>
    </source>
</evidence>
<dbReference type="EMBL" id="JAWXXX010000001">
    <property type="protein sequence ID" value="MDX5893553.1"/>
    <property type="molecule type" value="Genomic_DNA"/>
</dbReference>
<accession>A0AB35T560</accession>
<evidence type="ECO:0000256" key="2">
    <source>
        <dbReference type="ARBA" id="ARBA00023082"/>
    </source>
</evidence>
<dbReference type="InterPro" id="IPR000943">
    <property type="entry name" value="RNA_pol_sigma70"/>
</dbReference>
<dbReference type="SUPFAM" id="SSF88946">
    <property type="entry name" value="Sigma2 domain of RNA polymerase sigma factors"/>
    <property type="match status" value="1"/>
</dbReference>
<evidence type="ECO:0000256" key="1">
    <source>
        <dbReference type="ARBA" id="ARBA00023015"/>
    </source>
</evidence>
<dbReference type="InterPro" id="IPR007630">
    <property type="entry name" value="RNA_pol_sigma70_r4"/>
</dbReference>
<dbReference type="Pfam" id="PF04542">
    <property type="entry name" value="Sigma70_r2"/>
    <property type="match status" value="1"/>
</dbReference>
<reference evidence="6" key="1">
    <citation type="submission" date="2023-11" db="EMBL/GenBank/DDBJ databases">
        <title>MicrobeMod: A computational toolkit for identifying prokaryotic methylation and restriction-modification with nanopore sequencing.</title>
        <authorList>
            <person name="Crits-Christoph A."/>
            <person name="Kang S.C."/>
            <person name="Lee H."/>
            <person name="Ostrov N."/>
        </authorList>
    </citation>
    <scope>NUCLEOTIDE SEQUENCE</scope>
    <source>
        <strain evidence="6">ATCC 51242</strain>
    </source>
</reference>
<dbReference type="NCBIfam" id="TIGR02937">
    <property type="entry name" value="sigma70-ECF"/>
    <property type="match status" value="1"/>
</dbReference>
<dbReference type="SUPFAM" id="SSF88659">
    <property type="entry name" value="Sigma3 and sigma4 domains of RNA polymerase sigma factors"/>
    <property type="match status" value="2"/>
</dbReference>
<dbReference type="Gene3D" id="1.20.140.160">
    <property type="match status" value="1"/>
</dbReference>
<dbReference type="InterPro" id="IPR013325">
    <property type="entry name" value="RNA_pol_sigma_r2"/>
</dbReference>
<feature type="domain" description="RNA polymerase sigma-70" evidence="5">
    <location>
        <begin position="60"/>
        <end position="73"/>
    </location>
</feature>
<dbReference type="PANTHER" id="PTHR30385">
    <property type="entry name" value="SIGMA FACTOR F FLAGELLAR"/>
    <property type="match status" value="1"/>
</dbReference>
<keyword evidence="3" id="KW-0238">DNA-binding</keyword>
<dbReference type="InterPro" id="IPR014284">
    <property type="entry name" value="RNA_pol_sigma-70_dom"/>
</dbReference>
<sequence>MNTHPERPEGRPDRLAEAGLRLYRRTGDRRALERLFTLNGGILGSIAQRHSRASGESYEDLLQVGYVGLMKAVRGFDELKGTRFSTYAHAMIEGEIRHYLRDAALLQPVRRPRWARSLYAKVARATAELMAELGRPPLTEEIARKVNVTPEGIEELMKVYLDTSVRSLDATGPEKGAPPPDLSAIRSLHHETFALPIEDRIWLEEAMETLSELQRKVLHHLYYEDLSQSETGERLGLSQRKVSRIAAASIKLLAGRA</sequence>
<organism evidence="6 7">
    <name type="scientific">Rubrobacter radiotolerans</name>
    <name type="common">Arthrobacter radiotolerans</name>
    <dbReference type="NCBI Taxonomy" id="42256"/>
    <lineage>
        <taxon>Bacteria</taxon>
        <taxon>Bacillati</taxon>
        <taxon>Actinomycetota</taxon>
        <taxon>Rubrobacteria</taxon>
        <taxon>Rubrobacterales</taxon>
        <taxon>Rubrobacteraceae</taxon>
        <taxon>Rubrobacter</taxon>
    </lineage>
</organism>
<keyword evidence="4" id="KW-0804">Transcription</keyword>
<dbReference type="GO" id="GO:0006352">
    <property type="term" value="P:DNA-templated transcription initiation"/>
    <property type="evidence" value="ECO:0007669"/>
    <property type="project" value="InterPro"/>
</dbReference>
<dbReference type="PANTHER" id="PTHR30385:SF4">
    <property type="entry name" value="RNA POLYMERASE SIGMA-E FACTOR"/>
    <property type="match status" value="1"/>
</dbReference>
<dbReference type="Pfam" id="PF04545">
    <property type="entry name" value="Sigma70_r4"/>
    <property type="match status" value="1"/>
</dbReference>
<name>A0AB35T560_RUBRA</name>
<dbReference type="GO" id="GO:0003677">
    <property type="term" value="F:DNA binding"/>
    <property type="evidence" value="ECO:0007669"/>
    <property type="project" value="UniProtKB-KW"/>
</dbReference>
<dbReference type="Gene3D" id="1.20.120.1810">
    <property type="match status" value="1"/>
</dbReference>
<comment type="caution">
    <text evidence="6">The sequence shown here is derived from an EMBL/GenBank/DDBJ whole genome shotgun (WGS) entry which is preliminary data.</text>
</comment>
<evidence type="ECO:0000313" key="7">
    <source>
        <dbReference type="Proteomes" id="UP001281130"/>
    </source>
</evidence>
<dbReference type="InterPro" id="IPR007627">
    <property type="entry name" value="RNA_pol_sigma70_r2"/>
</dbReference>
<gene>
    <name evidence="6" type="ORF">SIL72_05860</name>
</gene>
<keyword evidence="2" id="KW-0731">Sigma factor</keyword>
<dbReference type="Proteomes" id="UP001281130">
    <property type="component" value="Unassembled WGS sequence"/>
</dbReference>
<dbReference type="RefSeq" id="WP_159449888.1">
    <property type="nucleotide sequence ID" value="NZ_CP007514.1"/>
</dbReference>
<dbReference type="InterPro" id="IPR013324">
    <property type="entry name" value="RNA_pol_sigma_r3/r4-like"/>
</dbReference>
<dbReference type="PRINTS" id="PR00046">
    <property type="entry name" value="SIGMA70FCT"/>
</dbReference>
<dbReference type="GO" id="GO:0016987">
    <property type="term" value="F:sigma factor activity"/>
    <property type="evidence" value="ECO:0007669"/>
    <property type="project" value="UniProtKB-KW"/>
</dbReference>
<dbReference type="AlphaFoldDB" id="A0AB35T560"/>
<dbReference type="PROSITE" id="PS00715">
    <property type="entry name" value="SIGMA70_1"/>
    <property type="match status" value="1"/>
</dbReference>
<keyword evidence="1" id="KW-0805">Transcription regulation</keyword>